<gene>
    <name evidence="1" type="ORF">V865_001853</name>
</gene>
<evidence type="ECO:0000313" key="1">
    <source>
        <dbReference type="EMBL" id="WWD03797.1"/>
    </source>
</evidence>
<protein>
    <submittedName>
        <fullName evidence="1">Uncharacterized protein</fullName>
    </submittedName>
</protein>
<dbReference type="EMBL" id="CP144089">
    <property type="protein sequence ID" value="WWD03797.1"/>
    <property type="molecule type" value="Genomic_DNA"/>
</dbReference>
<accession>A0AAX4KBL8</accession>
<keyword evidence="2" id="KW-1185">Reference proteome</keyword>
<dbReference type="GeneID" id="91100657"/>
<reference evidence="1 2" key="1">
    <citation type="submission" date="2024-01" db="EMBL/GenBank/DDBJ databases">
        <title>Comparative genomics of Cryptococcus and Kwoniella reveals pathogenesis evolution and contrasting modes of karyotype evolution via chromosome fusion or intercentromeric recombination.</title>
        <authorList>
            <person name="Coelho M.A."/>
            <person name="David-Palma M."/>
            <person name="Shea T."/>
            <person name="Bowers K."/>
            <person name="McGinley-Smith S."/>
            <person name="Mohammad A.W."/>
            <person name="Gnirke A."/>
            <person name="Yurkov A.M."/>
            <person name="Nowrousian M."/>
            <person name="Sun S."/>
            <person name="Cuomo C.A."/>
            <person name="Heitman J."/>
        </authorList>
    </citation>
    <scope>NUCLEOTIDE SEQUENCE [LARGE SCALE GENOMIC DNA]</scope>
    <source>
        <strain evidence="1 2">PYCC6329</strain>
    </source>
</reference>
<dbReference type="RefSeq" id="XP_066081764.1">
    <property type="nucleotide sequence ID" value="XM_066225667.1"/>
</dbReference>
<dbReference type="KEGG" id="ker:91100657"/>
<evidence type="ECO:0000313" key="2">
    <source>
        <dbReference type="Proteomes" id="UP001358614"/>
    </source>
</evidence>
<dbReference type="Proteomes" id="UP001358614">
    <property type="component" value="Chromosome 1"/>
</dbReference>
<proteinExistence type="predicted"/>
<sequence>MSCSSVSRKLIAFGNNVCGNLDPTCSSIIQRPSDVTTHCDCDDIYWSSWTCTIGGDDVDPLKIWGNDPLVIHDRPTKVDFSGRVIGFEKPLAFLLEDGYMKSTEGKRSSTTWNQVVSTGLGVIYACKEDQIYRFDDLEHLMRNDTSFGPIHGLPPGALQLYATESRTFALVAGPTQHLYEIIDVKSLPPKLVKTSDQVQLEHIEDLEASGNLTVIAGSGNRIGVVTEVGVAYLLPSKGDIEMISFDDEEIRLMGVGADFEIVVTDQNIYVRGSSK</sequence>
<dbReference type="AlphaFoldDB" id="A0AAX4KBL8"/>
<name>A0AAX4KBL8_9TREE</name>
<organism evidence="1 2">
    <name type="scientific">Kwoniella europaea PYCC6329</name>
    <dbReference type="NCBI Taxonomy" id="1423913"/>
    <lineage>
        <taxon>Eukaryota</taxon>
        <taxon>Fungi</taxon>
        <taxon>Dikarya</taxon>
        <taxon>Basidiomycota</taxon>
        <taxon>Agaricomycotina</taxon>
        <taxon>Tremellomycetes</taxon>
        <taxon>Tremellales</taxon>
        <taxon>Cryptococcaceae</taxon>
        <taxon>Kwoniella</taxon>
    </lineage>
</organism>